<proteinExistence type="predicted"/>
<dbReference type="InterPro" id="IPR029063">
    <property type="entry name" value="SAM-dependent_MTases_sf"/>
</dbReference>
<organism evidence="1 2">
    <name type="scientific">Streptacidiphilus cavernicola</name>
    <dbReference type="NCBI Taxonomy" id="3342716"/>
    <lineage>
        <taxon>Bacteria</taxon>
        <taxon>Bacillati</taxon>
        <taxon>Actinomycetota</taxon>
        <taxon>Actinomycetes</taxon>
        <taxon>Kitasatosporales</taxon>
        <taxon>Streptomycetaceae</taxon>
        <taxon>Streptacidiphilus</taxon>
    </lineage>
</organism>
<dbReference type="PIRSF" id="PIRSF017393">
    <property type="entry name" value="MTase_SAV2177"/>
    <property type="match status" value="1"/>
</dbReference>
<gene>
    <name evidence="1" type="ORF">ACEZDJ_27185</name>
</gene>
<dbReference type="RefSeq" id="WP_030267082.1">
    <property type="nucleotide sequence ID" value="NZ_JBHEZZ010000017.1"/>
</dbReference>
<accession>A0ABV6UU22</accession>
<comment type="caution">
    <text evidence="1">The sequence shown here is derived from an EMBL/GenBank/DDBJ whole genome shotgun (WGS) entry which is preliminary data.</text>
</comment>
<dbReference type="InterPro" id="IPR006764">
    <property type="entry name" value="SAM_dep_MeTrfase_SAV2177_type"/>
</dbReference>
<evidence type="ECO:0000313" key="2">
    <source>
        <dbReference type="Proteomes" id="UP001592528"/>
    </source>
</evidence>
<dbReference type="Gene3D" id="3.40.50.150">
    <property type="entry name" value="Vaccinia Virus protein VP39"/>
    <property type="match status" value="1"/>
</dbReference>
<protein>
    <submittedName>
        <fullName evidence="1">SAM-dependent methyltransferase</fullName>
        <ecNumber evidence="1">2.1.1.-</ecNumber>
    </submittedName>
</protein>
<sequence>MAEGSRSDGWMQVGADWESPSPMRTDIAHSARIYDYFIGGKDNFPADREAAEQVLALRPSLALAAQANRRFMCRAVDFVASQGIRQFLDLGTGIPTSPNTHEVAQAAAPQSRVVYVDNDPMVLAHARALLVSAPQGRTAYIDADIREPATILGHPSLLKVLDLDQPVCLMLVAVLHFVGDEEDPYGLMSELLAACPSGSRLILTHGTEDFSDEAGAEALRAYRASGVNLHLRTAAQVLRFFDGLELAEPGLQLVNRWRPDNDLDRRARPQDITWYGAVATKH</sequence>
<keyword evidence="2" id="KW-1185">Reference proteome</keyword>
<dbReference type="EC" id="2.1.1.-" evidence="1"/>
<evidence type="ECO:0000313" key="1">
    <source>
        <dbReference type="EMBL" id="MFC1404972.1"/>
    </source>
</evidence>
<dbReference type="GO" id="GO:0032259">
    <property type="term" value="P:methylation"/>
    <property type="evidence" value="ECO:0007669"/>
    <property type="project" value="UniProtKB-KW"/>
</dbReference>
<reference evidence="1 2" key="1">
    <citation type="submission" date="2024-09" db="EMBL/GenBank/DDBJ databases">
        <authorList>
            <person name="Lee S.D."/>
        </authorList>
    </citation>
    <scope>NUCLEOTIDE SEQUENCE [LARGE SCALE GENOMIC DNA]</scope>
    <source>
        <strain evidence="1 2">N1-5</strain>
    </source>
</reference>
<dbReference type="SUPFAM" id="SSF53335">
    <property type="entry name" value="S-adenosyl-L-methionine-dependent methyltransferases"/>
    <property type="match status" value="1"/>
</dbReference>
<dbReference type="Pfam" id="PF04672">
    <property type="entry name" value="Methyltransf_19"/>
    <property type="match status" value="1"/>
</dbReference>
<dbReference type="EMBL" id="JBHEZZ010000017">
    <property type="protein sequence ID" value="MFC1404972.1"/>
    <property type="molecule type" value="Genomic_DNA"/>
</dbReference>
<dbReference type="GO" id="GO:0008168">
    <property type="term" value="F:methyltransferase activity"/>
    <property type="evidence" value="ECO:0007669"/>
    <property type="project" value="UniProtKB-KW"/>
</dbReference>
<name>A0ABV6UU22_9ACTN</name>
<dbReference type="Proteomes" id="UP001592528">
    <property type="component" value="Unassembled WGS sequence"/>
</dbReference>
<keyword evidence="1" id="KW-0808">Transferase</keyword>
<keyword evidence="1" id="KW-0489">Methyltransferase</keyword>